<dbReference type="EMBL" id="KN818849">
    <property type="protein sequence ID" value="KIL54267.1"/>
    <property type="molecule type" value="Genomic_DNA"/>
</dbReference>
<dbReference type="HOGENOM" id="CLU_1377784_0_0_1"/>
<organism evidence="1 2">
    <name type="scientific">Amanita muscaria (strain Koide BX008)</name>
    <dbReference type="NCBI Taxonomy" id="946122"/>
    <lineage>
        <taxon>Eukaryota</taxon>
        <taxon>Fungi</taxon>
        <taxon>Dikarya</taxon>
        <taxon>Basidiomycota</taxon>
        <taxon>Agaricomycotina</taxon>
        <taxon>Agaricomycetes</taxon>
        <taxon>Agaricomycetidae</taxon>
        <taxon>Agaricales</taxon>
        <taxon>Pluteineae</taxon>
        <taxon>Amanitaceae</taxon>
        <taxon>Amanita</taxon>
    </lineage>
</organism>
<protein>
    <submittedName>
        <fullName evidence="1">Uncharacterized protein</fullName>
    </submittedName>
</protein>
<gene>
    <name evidence="1" type="ORF">M378DRAFT_19074</name>
</gene>
<accession>A0A0C2VZI6</accession>
<dbReference type="InParanoid" id="A0A0C2VZI6"/>
<sequence length="198" mass="22063">MADLTNSQLNSETSSRTTLVVNKRNQTTDSHNVGLSASIIIAAFSPSPPTPLEAGAAYLAMNQSYHSEFVQCVSPTFGSSHAITTTLNINRRKQLFAKRKRGHIEELKLSEQEVSRRILKFIVTDNDEEQHDVRWKQCVLSLSQSLSETIAGEVRISQSPANTIHLQSPLREYDGVPTPTTRLSTRQSLWPTLRQSMG</sequence>
<evidence type="ECO:0000313" key="2">
    <source>
        <dbReference type="Proteomes" id="UP000054549"/>
    </source>
</evidence>
<keyword evidence="2" id="KW-1185">Reference proteome</keyword>
<proteinExistence type="predicted"/>
<dbReference type="STRING" id="946122.A0A0C2VZI6"/>
<evidence type="ECO:0000313" key="1">
    <source>
        <dbReference type="EMBL" id="KIL54267.1"/>
    </source>
</evidence>
<name>A0A0C2VZI6_AMAMK</name>
<dbReference type="Proteomes" id="UP000054549">
    <property type="component" value="Unassembled WGS sequence"/>
</dbReference>
<dbReference type="AlphaFoldDB" id="A0A0C2VZI6"/>
<reference evidence="1 2" key="1">
    <citation type="submission" date="2014-04" db="EMBL/GenBank/DDBJ databases">
        <title>Evolutionary Origins and Diversification of the Mycorrhizal Mutualists.</title>
        <authorList>
            <consortium name="DOE Joint Genome Institute"/>
            <consortium name="Mycorrhizal Genomics Consortium"/>
            <person name="Kohler A."/>
            <person name="Kuo A."/>
            <person name="Nagy L.G."/>
            <person name="Floudas D."/>
            <person name="Copeland A."/>
            <person name="Barry K.W."/>
            <person name="Cichocki N."/>
            <person name="Veneault-Fourrey C."/>
            <person name="LaButti K."/>
            <person name="Lindquist E.A."/>
            <person name="Lipzen A."/>
            <person name="Lundell T."/>
            <person name="Morin E."/>
            <person name="Murat C."/>
            <person name="Riley R."/>
            <person name="Ohm R."/>
            <person name="Sun H."/>
            <person name="Tunlid A."/>
            <person name="Henrissat B."/>
            <person name="Grigoriev I.V."/>
            <person name="Hibbett D.S."/>
            <person name="Martin F."/>
        </authorList>
    </citation>
    <scope>NUCLEOTIDE SEQUENCE [LARGE SCALE GENOMIC DNA]</scope>
    <source>
        <strain evidence="1 2">Koide BX008</strain>
    </source>
</reference>